<proteinExistence type="predicted"/>
<keyword evidence="7" id="KW-1185">Reference proteome</keyword>
<dbReference type="RefSeq" id="WP_203384007.1">
    <property type="nucleotide sequence ID" value="NZ_JAENHP010000039.1"/>
</dbReference>
<keyword evidence="2" id="KW-0808">Transferase</keyword>
<dbReference type="PROSITE" id="PS51683">
    <property type="entry name" value="SAM_OMT_II"/>
    <property type="match status" value="1"/>
</dbReference>
<dbReference type="InterPro" id="IPR001077">
    <property type="entry name" value="COMT_C"/>
</dbReference>
<name>A0ABS2AUV8_9ACTN</name>
<dbReference type="InterPro" id="IPR016461">
    <property type="entry name" value="COMT-like"/>
</dbReference>
<keyword evidence="3" id="KW-0949">S-adenosyl-L-methionine</keyword>
<reference evidence="6 7" key="1">
    <citation type="submission" date="2021-01" db="EMBL/GenBank/DDBJ databases">
        <title>Actinoplanes sp. nov. LDG1-06 isolated from lichen.</title>
        <authorList>
            <person name="Saeng-In P."/>
            <person name="Phongsopitanun W."/>
            <person name="Kanchanasin P."/>
            <person name="Yuki M."/>
            <person name="Kudo T."/>
            <person name="Ohkuma M."/>
            <person name="Tanasupawat S."/>
        </authorList>
    </citation>
    <scope>NUCLEOTIDE SEQUENCE [LARGE SCALE GENOMIC DNA]</scope>
    <source>
        <strain evidence="6 7">LDG1-06</strain>
    </source>
</reference>
<evidence type="ECO:0000313" key="6">
    <source>
        <dbReference type="EMBL" id="MBM2623655.1"/>
    </source>
</evidence>
<dbReference type="SUPFAM" id="SSF53335">
    <property type="entry name" value="S-adenosyl-L-methionine-dependent methyltransferases"/>
    <property type="match status" value="1"/>
</dbReference>
<keyword evidence="1 6" id="KW-0489">Methyltransferase</keyword>
<accession>A0ABS2AUV8</accession>
<comment type="caution">
    <text evidence="6">The sequence shown here is derived from an EMBL/GenBank/DDBJ whole genome shotgun (WGS) entry which is preliminary data.</text>
</comment>
<dbReference type="SUPFAM" id="SSF46785">
    <property type="entry name" value="Winged helix' DNA-binding domain"/>
    <property type="match status" value="1"/>
</dbReference>
<evidence type="ECO:0000256" key="1">
    <source>
        <dbReference type="ARBA" id="ARBA00022603"/>
    </source>
</evidence>
<dbReference type="Pfam" id="PF00891">
    <property type="entry name" value="Methyltransf_2"/>
    <property type="match status" value="1"/>
</dbReference>
<sequence>MTPDRILQLIFGYWATGIVGTAARHSLFTHIEAGVRTPGELATRAGISLRGTQALLDGLVGLDLVEVRDGAYHNGAEASAYLVDGRPTSLSAFAALKLGHVGSIAGLPDAVLAGGPATVPTVEVADNPHWENLVQAIAAQSVPVAAIAAEILRLPEAGDISILDVGGGSGVYSGVWLDLNPRARAVQLDWAPINAIARRLLAERGFGDRFECIDGDLHTADFGTGRFDIAVYSHIAHQEGPEDNMAIFARLRSALRPGGTLVVNDYVVDDDRGGPPFALTFAGEMLLKSRQGGTWRRSDYQEWLAKAGFDEVTFHPTPSPATVIIAR</sequence>
<dbReference type="Gene3D" id="1.10.10.10">
    <property type="entry name" value="Winged helix-like DNA-binding domain superfamily/Winged helix DNA-binding domain"/>
    <property type="match status" value="1"/>
</dbReference>
<protein>
    <submittedName>
        <fullName evidence="6">Class I SAM-dependent methyltransferase</fullName>
    </submittedName>
</protein>
<dbReference type="EMBL" id="JAENHP010000039">
    <property type="protein sequence ID" value="MBM2623655.1"/>
    <property type="molecule type" value="Genomic_DNA"/>
</dbReference>
<dbReference type="Pfam" id="PF08100">
    <property type="entry name" value="Dimerisation"/>
    <property type="match status" value="1"/>
</dbReference>
<evidence type="ECO:0000259" key="4">
    <source>
        <dbReference type="Pfam" id="PF00891"/>
    </source>
</evidence>
<evidence type="ECO:0000259" key="5">
    <source>
        <dbReference type="Pfam" id="PF08100"/>
    </source>
</evidence>
<dbReference type="InterPro" id="IPR036390">
    <property type="entry name" value="WH_DNA-bd_sf"/>
</dbReference>
<dbReference type="InterPro" id="IPR036388">
    <property type="entry name" value="WH-like_DNA-bd_sf"/>
</dbReference>
<dbReference type="Proteomes" id="UP000632138">
    <property type="component" value="Unassembled WGS sequence"/>
</dbReference>
<organism evidence="6 7">
    <name type="scientific">Paractinoplanes ovalisporus</name>
    <dbReference type="NCBI Taxonomy" id="2810368"/>
    <lineage>
        <taxon>Bacteria</taxon>
        <taxon>Bacillati</taxon>
        <taxon>Actinomycetota</taxon>
        <taxon>Actinomycetes</taxon>
        <taxon>Micromonosporales</taxon>
        <taxon>Micromonosporaceae</taxon>
        <taxon>Paractinoplanes</taxon>
    </lineage>
</organism>
<dbReference type="GO" id="GO:0032259">
    <property type="term" value="P:methylation"/>
    <property type="evidence" value="ECO:0007669"/>
    <property type="project" value="UniProtKB-KW"/>
</dbReference>
<dbReference type="InterPro" id="IPR029063">
    <property type="entry name" value="SAM-dependent_MTases_sf"/>
</dbReference>
<evidence type="ECO:0000313" key="7">
    <source>
        <dbReference type="Proteomes" id="UP000632138"/>
    </source>
</evidence>
<dbReference type="GO" id="GO:0008168">
    <property type="term" value="F:methyltransferase activity"/>
    <property type="evidence" value="ECO:0007669"/>
    <property type="project" value="UniProtKB-KW"/>
</dbReference>
<dbReference type="Gene3D" id="3.40.50.150">
    <property type="entry name" value="Vaccinia Virus protein VP39"/>
    <property type="match status" value="1"/>
</dbReference>
<feature type="domain" description="O-methyltransferase C-terminal" evidence="4">
    <location>
        <begin position="161"/>
        <end position="309"/>
    </location>
</feature>
<feature type="domain" description="O-methyltransferase dimerisation" evidence="5">
    <location>
        <begin position="7"/>
        <end position="84"/>
    </location>
</feature>
<evidence type="ECO:0000256" key="2">
    <source>
        <dbReference type="ARBA" id="ARBA00022679"/>
    </source>
</evidence>
<dbReference type="InterPro" id="IPR012967">
    <property type="entry name" value="COMT_dimerisation"/>
</dbReference>
<gene>
    <name evidence="6" type="ORF">JIG36_50025</name>
</gene>
<evidence type="ECO:0000256" key="3">
    <source>
        <dbReference type="ARBA" id="ARBA00022691"/>
    </source>
</evidence>